<feature type="compositionally biased region" description="Low complexity" evidence="1">
    <location>
        <begin position="359"/>
        <end position="371"/>
    </location>
</feature>
<sequence length="1494" mass="165639">MHAGECFEGTLAEIDEDCLVIRTADAEIILEAEAIQLVERRSLGPTSTGEDVTDAPTGAVRRPEPQAPPMPDPPVEVVLPPAALLALAELEQRVRSLPLRIAEPDFAVYTDDLNDETRIQLDRDMLSIRNSYSYALRVRDTAKILQCAGRLRRVSDRYDAADCLQIAGRMVWLLGERGKALELFADAADALNDSSSCFDLAVAQRHAGELAYATTLRNCLDQDVPANDPALTALVACVLVDGVGAAELAGLVQDAAGWEPGPARLSVLHGGLLCAPREGLTGFPVDDWNSPGAPADAFAVVAAKLHPEPAPAAPVRTARRTPMPPPPRPVPRTAPTGPPRPIPPPAVRTPQVPPPAAPAPALKPGLPLAAPAPDPQVRTTGLDDTRVRTLSDKVRACADRGDLASARQALSTLKSLAPRHSLTWGAEKYLSQAVGTPAGASASTSLRTATATTRQNHEAYNGAQQDKGHFARAEAAQRRQDYTAAKRHFQQAIEQGDHRARAVRRLVNLLSTRLRSRDEALALLQEHKHLFVTDAELWNWSQQRSTILEHSGRWEEALAELRGMLGRGPTGDERVRLVGRIAMALLKTFQPQEAKKLLEAELQRDPQQQPLRAALNQLIQAMETNVYSKVDAVVQLQYAATSHLSPLLTFHLDRCEYRGVRAEKVAKRTFTEDDIKRLDDLVSGRAKGRLGSNFPRERADYNLSAARIMRDLGITDDRFRSRLRYFAAAMGDACAIEAKGNPDVIRTYYLESVSVKSDWDDLVDVKLRQLVMSFTHSGVQLLDMRRLPSLEKALALVMAEKHLTQVVLVTLLSLPTVGETVTRLIRRVWADRTTREIFQKALTDHLDEDVTVTDESSFTQAWLAAAREGVHRRNVYHQISVLAETAPALTALDRHTTELERIAEAVIGLASATDRARIEHCRSVVTELRQYVRQSVYVERERLFGGTSRTIRAHVQEYESAPTALSLQILHPYLCVLDTELRKHFEVYQKSVEPENLKVELVIDRYLPSGGRVDVQLEVSNEPGASPVSNVVLTVLPSADYTAAEATISVAESIGAGESKTCQISLVAGKPTIEQELITLVSRIGFTLRSQRRVEAEVEPKSIRLHTDTEWTEIPNPYSAGLPVENPDMFMGRDPLIANLAETVTGPHRGSVIVYGQKRAGKSSVLFHLREKLTLPSLAVSFSIQDLAGGISFADFLYRIGDDFHWSISNLVADEGWETDPLPEPSLEQIRLAPQQKFIEYMRRLLAWLRATPPLADSHLVLLIDEFSMVHKEIRSGNLPESFMKGWKAMLEKGFFRCVLVGNDLMPRFIQEFPNEFQVATEARVSYLERAYAKDLIEKPIRLPDGASRYRGNAVDRILELTGQSPYYIQLFCHELVLYMNSEDVRGPAIGPADVEAVADRLIVALGENEFDNLLTPGDSEVTDISGELVMEVLQVTRREVGRAMYHVGDGHAHPEAERVIQDLERREVLQRLSGNRYRIRVGLFSQWLQHRWA</sequence>
<protein>
    <submittedName>
        <fullName evidence="2">Uncharacterized protein</fullName>
    </submittedName>
</protein>
<dbReference type="Proteomes" id="UP000305921">
    <property type="component" value="Unassembled WGS sequence"/>
</dbReference>
<dbReference type="Gene3D" id="1.25.40.10">
    <property type="entry name" value="Tetratricopeptide repeat domain"/>
    <property type="match status" value="1"/>
</dbReference>
<name>A0A5R9E0F0_9ACTN</name>
<gene>
    <name evidence="2" type="ORF">FEF34_04170</name>
</gene>
<dbReference type="SUPFAM" id="SSF52540">
    <property type="entry name" value="P-loop containing nucleoside triphosphate hydrolases"/>
    <property type="match status" value="1"/>
</dbReference>
<dbReference type="EMBL" id="VAWE01000001">
    <property type="protein sequence ID" value="TLQ42505.1"/>
    <property type="molecule type" value="Genomic_DNA"/>
</dbReference>
<comment type="caution">
    <text evidence="2">The sequence shown here is derived from an EMBL/GenBank/DDBJ whole genome shotgun (WGS) entry which is preliminary data.</text>
</comment>
<organism evidence="2 3">
    <name type="scientific">Streptomyces marianii</name>
    <dbReference type="NCBI Taxonomy" id="1817406"/>
    <lineage>
        <taxon>Bacteria</taxon>
        <taxon>Bacillati</taxon>
        <taxon>Actinomycetota</taxon>
        <taxon>Actinomycetes</taxon>
        <taxon>Kitasatosporales</taxon>
        <taxon>Streptomycetaceae</taxon>
        <taxon>Streptomyces</taxon>
    </lineage>
</organism>
<reference evidence="2 3" key="1">
    <citation type="submission" date="2019-05" db="EMBL/GenBank/DDBJ databases">
        <title>Streptomyces marianii sp. nov., a novel marine actinomycete from southern coast of India.</title>
        <authorList>
            <person name="Iniyan A.M."/>
            <person name="Wink J."/>
            <person name="Ramprasad E."/>
            <person name="Ramana C.V."/>
            <person name="Bunk B."/>
            <person name="Sproer C."/>
            <person name="Joseph F.-J.R.S."/>
            <person name="Vincent S.G.P."/>
        </authorList>
    </citation>
    <scope>NUCLEOTIDE SEQUENCE [LARGE SCALE GENOMIC DNA]</scope>
    <source>
        <strain evidence="2 3">ICN19</strain>
    </source>
</reference>
<dbReference type="SUPFAM" id="SSF48452">
    <property type="entry name" value="TPR-like"/>
    <property type="match status" value="1"/>
</dbReference>
<dbReference type="InterPro" id="IPR011990">
    <property type="entry name" value="TPR-like_helical_dom_sf"/>
</dbReference>
<feature type="compositionally biased region" description="Pro residues" evidence="1">
    <location>
        <begin position="322"/>
        <end position="358"/>
    </location>
</feature>
<dbReference type="Gene3D" id="3.40.50.300">
    <property type="entry name" value="P-loop containing nucleotide triphosphate hydrolases"/>
    <property type="match status" value="1"/>
</dbReference>
<dbReference type="OrthoDB" id="135105at2"/>
<evidence type="ECO:0000256" key="1">
    <source>
        <dbReference type="SAM" id="MobiDB-lite"/>
    </source>
</evidence>
<dbReference type="PANTHER" id="PTHR34301">
    <property type="entry name" value="DNA-BINDING PROTEIN-RELATED"/>
    <property type="match status" value="1"/>
</dbReference>
<feature type="region of interest" description="Disordered" evidence="1">
    <location>
        <begin position="309"/>
        <end position="380"/>
    </location>
</feature>
<evidence type="ECO:0000313" key="2">
    <source>
        <dbReference type="EMBL" id="TLQ42505.1"/>
    </source>
</evidence>
<dbReference type="RefSeq" id="WP_138051913.1">
    <property type="nucleotide sequence ID" value="NZ_VAWE01000001.1"/>
</dbReference>
<dbReference type="InterPro" id="IPR027417">
    <property type="entry name" value="P-loop_NTPase"/>
</dbReference>
<proteinExistence type="predicted"/>
<evidence type="ECO:0000313" key="3">
    <source>
        <dbReference type="Proteomes" id="UP000305921"/>
    </source>
</evidence>
<feature type="region of interest" description="Disordered" evidence="1">
    <location>
        <begin position="41"/>
        <end position="72"/>
    </location>
</feature>
<accession>A0A5R9E0F0</accession>
<keyword evidence="3" id="KW-1185">Reference proteome</keyword>
<dbReference type="PANTHER" id="PTHR34301:SF8">
    <property type="entry name" value="ATPASE DOMAIN-CONTAINING PROTEIN"/>
    <property type="match status" value="1"/>
</dbReference>